<dbReference type="AlphaFoldDB" id="A0AA94H1W6"/>
<protein>
    <submittedName>
        <fullName evidence="1 2">Replication protein P</fullName>
    </submittedName>
</protein>
<reference evidence="2 4" key="1">
    <citation type="submission" date="2016-10" db="EMBL/GenBank/DDBJ databases">
        <authorList>
            <person name="Varghese N."/>
            <person name="Submissions S."/>
        </authorList>
    </citation>
    <scope>NUCLEOTIDE SEQUENCE [LARGE SCALE GENOMIC DNA]</scope>
    <source>
        <strain evidence="2 4">CGMCC 1.7012</strain>
    </source>
</reference>
<accession>A0AA94H1W6</accession>
<dbReference type="EMBL" id="CP014007">
    <property type="protein sequence ID" value="ANI83315.1"/>
    <property type="molecule type" value="Genomic_DNA"/>
</dbReference>
<sequence>MKNIAESMHDFDRENFRRVAAGLPEIQEEQTQGEKLKALAGLFNGLFRELCAIFPYLSNKPQEDLDEMRRQWLQSFAENGIWTSAQIDAGLRVARQQEKPFVPSPGQFVAWCRAEECAAVGLPNQAELMELFYRYCRTRGSYPDAESFPWPGKIDGKNTSQSSANYWIVTTLYQQMRASGLSDAEVRRKAGEELAAMALRIRRGEEIPEPKKQLPKLGGKPLARAQSLAKIVELREKHGLRGAKS</sequence>
<dbReference type="KEGG" id="kor:AWR26_14545"/>
<dbReference type="Pfam" id="PF06992">
    <property type="entry name" value="Phage_lambda_P"/>
    <property type="match status" value="1"/>
</dbReference>
<evidence type="ECO:0000313" key="3">
    <source>
        <dbReference type="Proteomes" id="UP000078227"/>
    </source>
</evidence>
<dbReference type="Proteomes" id="UP000182314">
    <property type="component" value="Unassembled WGS sequence"/>
</dbReference>
<proteinExistence type="predicted"/>
<keyword evidence="3" id="KW-1185">Reference proteome</keyword>
<dbReference type="EMBL" id="FOKO01000002">
    <property type="protein sequence ID" value="SFC02687.1"/>
    <property type="molecule type" value="Genomic_DNA"/>
</dbReference>
<evidence type="ECO:0000313" key="2">
    <source>
        <dbReference type="EMBL" id="SFC02687.1"/>
    </source>
</evidence>
<dbReference type="Proteomes" id="UP000078227">
    <property type="component" value="Chromosome"/>
</dbReference>
<dbReference type="InterPro" id="IPR009731">
    <property type="entry name" value="P-like"/>
</dbReference>
<organism evidence="2 4">
    <name type="scientific">Kosakonia oryzae</name>
    <dbReference type="NCBI Taxonomy" id="497725"/>
    <lineage>
        <taxon>Bacteria</taxon>
        <taxon>Pseudomonadati</taxon>
        <taxon>Pseudomonadota</taxon>
        <taxon>Gammaproteobacteria</taxon>
        <taxon>Enterobacterales</taxon>
        <taxon>Enterobacteriaceae</taxon>
        <taxon>Kosakonia</taxon>
    </lineage>
</organism>
<name>A0AA94H1W6_9ENTR</name>
<gene>
    <name evidence="1" type="ORF">AWR26_14545</name>
    <name evidence="2" type="ORF">SAMN05216286_1343</name>
</gene>
<evidence type="ECO:0000313" key="4">
    <source>
        <dbReference type="Proteomes" id="UP000182314"/>
    </source>
</evidence>
<dbReference type="GO" id="GO:0006270">
    <property type="term" value="P:DNA replication initiation"/>
    <property type="evidence" value="ECO:0007669"/>
    <property type="project" value="InterPro"/>
</dbReference>
<reference evidence="1 3" key="2">
    <citation type="submission" date="2021-03" db="EMBL/GenBank/DDBJ databases">
        <authorList>
            <person name="Li Y."/>
            <person name="Li S."/>
            <person name="Chen M."/>
            <person name="Peng G."/>
            <person name="Tan Z."/>
            <person name="An Q."/>
        </authorList>
    </citation>
    <scope>NUCLEOTIDE SEQUENCE [LARGE SCALE GENOMIC DNA]</scope>
    <source>
        <strain evidence="1 3">Ola 51</strain>
    </source>
</reference>
<evidence type="ECO:0000313" key="1">
    <source>
        <dbReference type="EMBL" id="ANI83315.1"/>
    </source>
</evidence>
<dbReference type="RefSeq" id="WP_064566953.1">
    <property type="nucleotide sequence ID" value="NZ_CP014007.2"/>
</dbReference>